<evidence type="ECO:0000256" key="1">
    <source>
        <dbReference type="ARBA" id="ARBA00001917"/>
    </source>
</evidence>
<evidence type="ECO:0000256" key="8">
    <source>
        <dbReference type="ARBA" id="ARBA00031155"/>
    </source>
</evidence>
<keyword evidence="11" id="KW-1185">Reference proteome</keyword>
<comment type="cofactor">
    <cofactor evidence="1">
        <name>FMN</name>
        <dbReference type="ChEBI" id="CHEBI:58210"/>
    </cofactor>
</comment>
<proteinExistence type="inferred from homology"/>
<keyword evidence="5" id="KW-0288">FMN</keyword>
<evidence type="ECO:0000313" key="11">
    <source>
        <dbReference type="Proteomes" id="UP000243463"/>
    </source>
</evidence>
<accession>A0A217EE40</accession>
<comment type="similarity">
    <text evidence="2">Belongs to the nitronate monooxygenase family. NMO class I subfamily.</text>
</comment>
<dbReference type="InterPro" id="IPR004136">
    <property type="entry name" value="NMO"/>
</dbReference>
<name>A0A217EE40_9GAMM</name>
<dbReference type="Proteomes" id="UP000243463">
    <property type="component" value="Unassembled WGS sequence"/>
</dbReference>
<evidence type="ECO:0000256" key="9">
    <source>
        <dbReference type="ARBA" id="ARBA00049401"/>
    </source>
</evidence>
<dbReference type="GO" id="GO:0009636">
    <property type="term" value="P:response to toxic substance"/>
    <property type="evidence" value="ECO:0007669"/>
    <property type="project" value="UniProtKB-KW"/>
</dbReference>
<dbReference type="AlphaFoldDB" id="A0A217EE40"/>
<evidence type="ECO:0000256" key="3">
    <source>
        <dbReference type="ARBA" id="ARBA00022575"/>
    </source>
</evidence>
<dbReference type="InterPro" id="IPR013785">
    <property type="entry name" value="Aldolase_TIM"/>
</dbReference>
<evidence type="ECO:0000256" key="6">
    <source>
        <dbReference type="ARBA" id="ARBA00023002"/>
    </source>
</evidence>
<dbReference type="CDD" id="cd04730">
    <property type="entry name" value="NPD_like"/>
    <property type="match status" value="1"/>
</dbReference>
<dbReference type="EMBL" id="FZLN01000001">
    <property type="protein sequence ID" value="SNQ28456.1"/>
    <property type="molecule type" value="Genomic_DNA"/>
</dbReference>
<dbReference type="Pfam" id="PF03060">
    <property type="entry name" value="NMO"/>
    <property type="match status" value="1"/>
</dbReference>
<evidence type="ECO:0000256" key="2">
    <source>
        <dbReference type="ARBA" id="ARBA00009881"/>
    </source>
</evidence>
<evidence type="ECO:0000256" key="7">
    <source>
        <dbReference type="ARBA" id="ARBA00023033"/>
    </source>
</evidence>
<protein>
    <recommendedName>
        <fullName evidence="8">Propionate 3-nitronate monooxygenase</fullName>
    </recommendedName>
</protein>
<keyword evidence="4" id="KW-0285">Flavoprotein</keyword>
<evidence type="ECO:0000256" key="5">
    <source>
        <dbReference type="ARBA" id="ARBA00022643"/>
    </source>
</evidence>
<gene>
    <name evidence="10" type="ORF">SAMN05444584_0379</name>
</gene>
<dbReference type="GO" id="GO:0018580">
    <property type="term" value="F:nitronate monooxygenase activity"/>
    <property type="evidence" value="ECO:0007669"/>
    <property type="project" value="InterPro"/>
</dbReference>
<organism evidence="10 11">
    <name type="scientific">Acinetobacter apis</name>
    <dbReference type="NCBI Taxonomy" id="1229165"/>
    <lineage>
        <taxon>Bacteria</taxon>
        <taxon>Pseudomonadati</taxon>
        <taxon>Pseudomonadota</taxon>
        <taxon>Gammaproteobacteria</taxon>
        <taxon>Moraxellales</taxon>
        <taxon>Moraxellaceae</taxon>
        <taxon>Acinetobacter</taxon>
    </lineage>
</organism>
<dbReference type="Gene3D" id="3.20.20.70">
    <property type="entry name" value="Aldolase class I"/>
    <property type="match status" value="1"/>
</dbReference>
<evidence type="ECO:0000313" key="10">
    <source>
        <dbReference type="EMBL" id="SNQ28456.1"/>
    </source>
</evidence>
<reference evidence="11" key="1">
    <citation type="submission" date="2017-06" db="EMBL/GenBank/DDBJ databases">
        <authorList>
            <person name="Varghese N."/>
            <person name="Submissions S."/>
        </authorList>
    </citation>
    <scope>NUCLEOTIDE SEQUENCE [LARGE SCALE GENOMIC DNA]</scope>
    <source>
        <strain evidence="11">ANC 5114</strain>
    </source>
</reference>
<keyword evidence="3" id="KW-0216">Detoxification</keyword>
<comment type="catalytic activity">
    <reaction evidence="9">
        <text>3 propionate 3-nitronate + 3 O2 + H2O = 3 3-oxopropanoate + 2 nitrate + nitrite + H2O2 + 3 H(+)</text>
        <dbReference type="Rhea" id="RHEA:57332"/>
        <dbReference type="ChEBI" id="CHEBI:15377"/>
        <dbReference type="ChEBI" id="CHEBI:15378"/>
        <dbReference type="ChEBI" id="CHEBI:15379"/>
        <dbReference type="ChEBI" id="CHEBI:16240"/>
        <dbReference type="ChEBI" id="CHEBI:16301"/>
        <dbReference type="ChEBI" id="CHEBI:17632"/>
        <dbReference type="ChEBI" id="CHEBI:33190"/>
        <dbReference type="ChEBI" id="CHEBI:136067"/>
    </reaction>
</comment>
<dbReference type="SUPFAM" id="SSF51412">
    <property type="entry name" value="Inosine monophosphate dehydrogenase (IMPDH)"/>
    <property type="match status" value="1"/>
</dbReference>
<sequence>MNSLMKKLKIQYPIFLSPMAGVSTPELAAAVSNAGGLGSLGLAACDLNTAKEYIVQTQRLTDQPFQVNFFCHQPITATPHDIQNWIDYLSPHFRNLQMQPPASLSADFKSFLSDSSYLDLVLDAGCQIVSFHFGLPTQEQITTLKQHGVILMATATCLAEALSIQNAGLDIIIAQGIEAGGHRGLFQQDQESGLSTHALLLQLRAHIHLPIVCAGGIMHGQQGKLLLDDGASAIQLGTAFIQCAQSAASDQYRNALFQQLKTAITACISGRPARAIINDWHHLVDCKNRPSLPSYPYPYSIAKQLSAIVPTEHNDFSIFWAGANVHQIRALSPEALIQTLVKEMQ</sequence>
<dbReference type="OrthoDB" id="9778912at2"/>
<keyword evidence="7 10" id="KW-0503">Monooxygenase</keyword>
<keyword evidence="6" id="KW-0560">Oxidoreductase</keyword>
<dbReference type="PANTHER" id="PTHR42747">
    <property type="entry name" value="NITRONATE MONOOXYGENASE-RELATED"/>
    <property type="match status" value="1"/>
</dbReference>
<dbReference type="PANTHER" id="PTHR42747:SF3">
    <property type="entry name" value="NITRONATE MONOOXYGENASE-RELATED"/>
    <property type="match status" value="1"/>
</dbReference>
<dbReference type="RefSeq" id="WP_088822502.1">
    <property type="nucleotide sequence ID" value="NZ_FZLN01000001.1"/>
</dbReference>
<evidence type="ECO:0000256" key="4">
    <source>
        <dbReference type="ARBA" id="ARBA00022630"/>
    </source>
</evidence>